<dbReference type="PANTHER" id="PTHR11820:SF90">
    <property type="entry name" value="FLUTATHIONE S-TRANSFERASE"/>
    <property type="match status" value="1"/>
</dbReference>
<accession>A0A4Q9VLX7</accession>
<dbReference type="Pfam" id="PF01557">
    <property type="entry name" value="FAA_hydrolase"/>
    <property type="match status" value="1"/>
</dbReference>
<dbReference type="Gene3D" id="3.90.850.10">
    <property type="entry name" value="Fumarylacetoacetase-like, C-terminal domain"/>
    <property type="match status" value="1"/>
</dbReference>
<dbReference type="InterPro" id="IPR036663">
    <property type="entry name" value="Fumarylacetoacetase_C_sf"/>
</dbReference>
<dbReference type="Proteomes" id="UP000292781">
    <property type="component" value="Unassembled WGS sequence"/>
</dbReference>
<protein>
    <submittedName>
        <fullName evidence="3">FAA hydrolase family protein</fullName>
    </submittedName>
</protein>
<dbReference type="AlphaFoldDB" id="A0A4Q9VLX7"/>
<dbReference type="RefSeq" id="WP_131310188.1">
    <property type="nucleotide sequence ID" value="NZ_SJFN01000020.1"/>
</dbReference>
<dbReference type="SUPFAM" id="SSF56529">
    <property type="entry name" value="FAH"/>
    <property type="match status" value="1"/>
</dbReference>
<evidence type="ECO:0000259" key="2">
    <source>
        <dbReference type="Pfam" id="PF01557"/>
    </source>
</evidence>
<proteinExistence type="predicted"/>
<dbReference type="GO" id="GO:0018773">
    <property type="term" value="F:acetylpyruvate hydrolase activity"/>
    <property type="evidence" value="ECO:0007669"/>
    <property type="project" value="TreeGrafter"/>
</dbReference>
<comment type="caution">
    <text evidence="3">The sequence shown here is derived from an EMBL/GenBank/DDBJ whole genome shotgun (WGS) entry which is preliminary data.</text>
</comment>
<evidence type="ECO:0000256" key="1">
    <source>
        <dbReference type="ARBA" id="ARBA00022723"/>
    </source>
</evidence>
<organism evidence="3 4">
    <name type="scientific">Siculibacillus lacustris</name>
    <dbReference type="NCBI Taxonomy" id="1549641"/>
    <lineage>
        <taxon>Bacteria</taxon>
        <taxon>Pseudomonadati</taxon>
        <taxon>Pseudomonadota</taxon>
        <taxon>Alphaproteobacteria</taxon>
        <taxon>Hyphomicrobiales</taxon>
        <taxon>Ancalomicrobiaceae</taxon>
        <taxon>Siculibacillus</taxon>
    </lineage>
</organism>
<dbReference type="PANTHER" id="PTHR11820">
    <property type="entry name" value="ACYLPYRUVASE"/>
    <property type="match status" value="1"/>
</dbReference>
<reference evidence="3 4" key="1">
    <citation type="submission" date="2019-02" db="EMBL/GenBank/DDBJ databases">
        <title>Siculibacillus lacustris gen. nov., sp. nov., a new rosette-forming bacterium isolated from a freshwater crater lake (Lake St. Ana, Romania).</title>
        <authorList>
            <person name="Felfoldi T."/>
            <person name="Marton Z."/>
            <person name="Szabo A."/>
            <person name="Mentes A."/>
            <person name="Boka K."/>
            <person name="Marialigeti K."/>
            <person name="Mathe I."/>
            <person name="Koncz M."/>
            <person name="Schumann P."/>
            <person name="Toth E."/>
        </authorList>
    </citation>
    <scope>NUCLEOTIDE SEQUENCE [LARGE SCALE GENOMIC DNA]</scope>
    <source>
        <strain evidence="3 4">SA-279</strain>
    </source>
</reference>
<keyword evidence="1" id="KW-0479">Metal-binding</keyword>
<dbReference type="GO" id="GO:0046872">
    <property type="term" value="F:metal ion binding"/>
    <property type="evidence" value="ECO:0007669"/>
    <property type="project" value="UniProtKB-KW"/>
</dbReference>
<gene>
    <name evidence="3" type="ORF">EYW49_13910</name>
</gene>
<dbReference type="InterPro" id="IPR011234">
    <property type="entry name" value="Fumarylacetoacetase-like_C"/>
</dbReference>
<keyword evidence="3" id="KW-0378">Hydrolase</keyword>
<dbReference type="EMBL" id="SJFN01000020">
    <property type="protein sequence ID" value="TBW36431.1"/>
    <property type="molecule type" value="Genomic_DNA"/>
</dbReference>
<keyword evidence="4" id="KW-1185">Reference proteome</keyword>
<dbReference type="OrthoDB" id="5197601at2"/>
<name>A0A4Q9VLX7_9HYPH</name>
<feature type="domain" description="Fumarylacetoacetase-like C-terminal" evidence="2">
    <location>
        <begin position="32"/>
        <end position="233"/>
    </location>
</feature>
<evidence type="ECO:0000313" key="3">
    <source>
        <dbReference type="EMBL" id="TBW36431.1"/>
    </source>
</evidence>
<sequence length="236" mass="25262">MTVSAPTLLFAPPPIRTVAVVGTEARFPVARIFCVGRNYVEHAKEMGAEVDREAPFYFLKDASAIVASGSALPYPAGTADYHHEIEFVVAIGAEAVAVDAKDAMDAVFGYALGLDMTRRDLQAVAKTKGRPWDLAKNFEQSAVITPIVPAVDFGRIADQRIELTVGETVRQMGRLSDMVWSVPELIAHLSHFYRLGPGDLIYTGTPSGVGAVRAGDRLTGTVPGLPTLEVTIVPAI</sequence>
<evidence type="ECO:0000313" key="4">
    <source>
        <dbReference type="Proteomes" id="UP000292781"/>
    </source>
</evidence>